<comment type="caution">
    <text evidence="3">The sequence shown here is derived from an EMBL/GenBank/DDBJ whole genome shotgun (WGS) entry which is preliminary data.</text>
</comment>
<feature type="domain" description="TPR repeat" evidence="2">
    <location>
        <begin position="306"/>
        <end position="504"/>
    </location>
</feature>
<gene>
    <name evidence="3" type="ORF">EBN88_27085</name>
</gene>
<sequence length="843" mass="89750">MSGDVSFDKDDVEAESDGRPWTRRDDFKDEIDVDDMADTAAVYGQAAGEAGSAGELAEHATRTGQEAGEVNGEALIQDDRIDITAEGLQGNGAGMDEVVGTLVRAMNRALEASDEVDALIEGGDGGVGLDTILTMNVASATIARDNADEFYAAQDATNGTLPAGHALGPEPPIYVFDDVEYEGVLSGDSWVAPDNLAPAIREYYLELTAETASAVYQDIKDAIESYRRDLAEYGSELEAAGYDTSQGPLGLWHTDEMATFYGEELNRVLSEENPDPAEVAIYTAALGSVVDDVYDEHGNVREGADPANISFLDRFLSQLEPSSLATLGAMDTGAGGPDVGNAYVRNGSPGDAIAAAQQAVANGIQMLSDPEVGGYENADLLPQNIQHFLDADPSEWETQADFDEFNGFSTLMGAATVQGGEQFTHAMIDAAATVQDRATALNTPTTNASGYPAYEAGAGIEFHPEGLLNAAALNDGASASYLADADNVSRVVRDWSGFEGQDAAQNLLRVATLPSDGESFGEGEDDKLQAGYNVLQYVGERADSYFPHTANGDDPTRVHGLENAIADIAGHPEYLEQMSTAGTDGPSSFDGDGFTISDSDRHGLFQVLLSGEADQVSGFKADVLEYTGDAAYRAFSGDEGNLDSEMRSLGELNGALTNAEIAYLRRGDEVNDAREQFVYDTWQMAASELAGKLPGVGAALDAEVGETLGQGASRGVGLLSGVQPPDPTAQPYDEYRRYDEMVNGGVLEHHVIYDAARAADHESLRGKEEEAAIIPQYGGDWGALSDDDWQVVDRVEDRDPGQALTNASGDYLDAYETGRTDELEKRPEYYKFTPGERTEIALD</sequence>
<accession>A0A3M2KZC4</accession>
<evidence type="ECO:0000256" key="1">
    <source>
        <dbReference type="SAM" id="MobiDB-lite"/>
    </source>
</evidence>
<feature type="compositionally biased region" description="Basic and acidic residues" evidence="1">
    <location>
        <begin position="16"/>
        <end position="27"/>
    </location>
</feature>
<dbReference type="AlphaFoldDB" id="A0A3M2KZC4"/>
<protein>
    <recommendedName>
        <fullName evidence="2">TPR repeat domain-containing protein</fullName>
    </recommendedName>
</protein>
<keyword evidence="4" id="KW-1185">Reference proteome</keyword>
<dbReference type="EMBL" id="RFFJ01000249">
    <property type="protein sequence ID" value="RMI29996.1"/>
    <property type="molecule type" value="Genomic_DNA"/>
</dbReference>
<feature type="region of interest" description="Disordered" evidence="1">
    <location>
        <begin position="1"/>
        <end position="28"/>
    </location>
</feature>
<dbReference type="Proteomes" id="UP000278673">
    <property type="component" value="Unassembled WGS sequence"/>
</dbReference>
<evidence type="ECO:0000313" key="3">
    <source>
        <dbReference type="EMBL" id="RMI29996.1"/>
    </source>
</evidence>
<evidence type="ECO:0000259" key="2">
    <source>
        <dbReference type="Pfam" id="PF23275"/>
    </source>
</evidence>
<reference evidence="3 4" key="1">
    <citation type="submission" date="2018-10" db="EMBL/GenBank/DDBJ databases">
        <title>Isolation, diversity and antifungal activity of actinobacteria from wheat.</title>
        <authorList>
            <person name="Han C."/>
        </authorList>
    </citation>
    <scope>NUCLEOTIDE SEQUENCE [LARGE SCALE GENOMIC DNA]</scope>
    <source>
        <strain evidence="3 4">NEAU-YY642</strain>
    </source>
</reference>
<dbReference type="InterPro" id="IPR057037">
    <property type="entry name" value="TPR_rep_actino"/>
</dbReference>
<organism evidence="3 4">
    <name type="scientific">Streptomyces triticirhizae</name>
    <dbReference type="NCBI Taxonomy" id="2483353"/>
    <lineage>
        <taxon>Bacteria</taxon>
        <taxon>Bacillati</taxon>
        <taxon>Actinomycetota</taxon>
        <taxon>Actinomycetes</taxon>
        <taxon>Kitasatosporales</taxon>
        <taxon>Streptomycetaceae</taxon>
        <taxon>Streptomyces</taxon>
    </lineage>
</organism>
<dbReference type="RefSeq" id="WP_122399678.1">
    <property type="nucleotide sequence ID" value="NZ_RFFJ01000249.1"/>
</dbReference>
<proteinExistence type="predicted"/>
<dbReference type="Pfam" id="PF23275">
    <property type="entry name" value="TPR_23"/>
    <property type="match status" value="1"/>
</dbReference>
<evidence type="ECO:0000313" key="4">
    <source>
        <dbReference type="Proteomes" id="UP000278673"/>
    </source>
</evidence>
<name>A0A3M2KZC4_9ACTN</name>